<dbReference type="EMBL" id="BAAANY010000001">
    <property type="protein sequence ID" value="GAA1656876.1"/>
    <property type="molecule type" value="Genomic_DNA"/>
</dbReference>
<reference evidence="5" key="1">
    <citation type="journal article" date="2019" name="Int. J. Syst. Evol. Microbiol.">
        <title>The Global Catalogue of Microorganisms (GCM) 10K type strain sequencing project: providing services to taxonomists for standard genome sequencing and annotation.</title>
        <authorList>
            <consortium name="The Broad Institute Genomics Platform"/>
            <consortium name="The Broad Institute Genome Sequencing Center for Infectious Disease"/>
            <person name="Wu L."/>
            <person name="Ma J."/>
        </authorList>
    </citation>
    <scope>NUCLEOTIDE SEQUENCE [LARGE SCALE GENOMIC DNA]</scope>
    <source>
        <strain evidence="5">JCM 14718</strain>
    </source>
</reference>
<name>A0ABP4RLF1_9ACTN</name>
<protein>
    <recommendedName>
        <fullName evidence="6">Ankyrin repeat domain-containing protein</fullName>
    </recommendedName>
</protein>
<evidence type="ECO:0008006" key="6">
    <source>
        <dbReference type="Google" id="ProtNLM"/>
    </source>
</evidence>
<dbReference type="InterPro" id="IPR002110">
    <property type="entry name" value="Ankyrin_rpt"/>
</dbReference>
<dbReference type="Gene3D" id="1.25.40.20">
    <property type="entry name" value="Ankyrin repeat-containing domain"/>
    <property type="match status" value="1"/>
</dbReference>
<proteinExistence type="predicted"/>
<dbReference type="PANTHER" id="PTHR24171">
    <property type="entry name" value="ANKYRIN REPEAT DOMAIN-CONTAINING PROTEIN 39-RELATED"/>
    <property type="match status" value="1"/>
</dbReference>
<gene>
    <name evidence="4" type="ORF">GCM10009765_02930</name>
</gene>
<dbReference type="InterPro" id="IPR036770">
    <property type="entry name" value="Ankyrin_rpt-contain_sf"/>
</dbReference>
<organism evidence="4 5">
    <name type="scientific">Fodinicola feengrottensis</name>
    <dbReference type="NCBI Taxonomy" id="435914"/>
    <lineage>
        <taxon>Bacteria</taxon>
        <taxon>Bacillati</taxon>
        <taxon>Actinomycetota</taxon>
        <taxon>Actinomycetes</taxon>
        <taxon>Mycobacteriales</taxon>
        <taxon>Fodinicola</taxon>
    </lineage>
</organism>
<dbReference type="PROSITE" id="PS50088">
    <property type="entry name" value="ANK_REPEAT"/>
    <property type="match status" value="3"/>
</dbReference>
<dbReference type="PROSITE" id="PS50297">
    <property type="entry name" value="ANK_REP_REGION"/>
    <property type="match status" value="2"/>
</dbReference>
<feature type="repeat" description="ANK" evidence="3">
    <location>
        <begin position="71"/>
        <end position="105"/>
    </location>
</feature>
<keyword evidence="1" id="KW-0677">Repeat</keyword>
<evidence type="ECO:0000313" key="4">
    <source>
        <dbReference type="EMBL" id="GAA1656876.1"/>
    </source>
</evidence>
<dbReference type="RefSeq" id="WP_163571926.1">
    <property type="nucleotide sequence ID" value="NZ_BAAANY010000001.1"/>
</dbReference>
<evidence type="ECO:0000256" key="1">
    <source>
        <dbReference type="ARBA" id="ARBA00022737"/>
    </source>
</evidence>
<sequence>MTDRQGRSELHYCALTGSSADAAILLDAGEDPNLQDRDGFSPLHLAAQQQNVPVAVVLLDRGASVDAVNKFGNTPLGVAVFSSQGRGEMIDLLRKAGADPRKENASGQTPVGLAHLIANYDVAQYFEDVD</sequence>
<keyword evidence="2 3" id="KW-0040">ANK repeat</keyword>
<dbReference type="SMART" id="SM00248">
    <property type="entry name" value="ANK"/>
    <property type="match status" value="3"/>
</dbReference>
<feature type="repeat" description="ANK" evidence="3">
    <location>
        <begin position="5"/>
        <end position="37"/>
    </location>
</feature>
<accession>A0ABP4RLF1</accession>
<dbReference type="SUPFAM" id="SSF48403">
    <property type="entry name" value="Ankyrin repeat"/>
    <property type="match status" value="1"/>
</dbReference>
<evidence type="ECO:0000256" key="2">
    <source>
        <dbReference type="ARBA" id="ARBA00023043"/>
    </source>
</evidence>
<dbReference type="Pfam" id="PF12796">
    <property type="entry name" value="Ank_2"/>
    <property type="match status" value="1"/>
</dbReference>
<evidence type="ECO:0000256" key="3">
    <source>
        <dbReference type="PROSITE-ProRule" id="PRU00023"/>
    </source>
</evidence>
<comment type="caution">
    <text evidence="4">The sequence shown here is derived from an EMBL/GenBank/DDBJ whole genome shotgun (WGS) entry which is preliminary data.</text>
</comment>
<evidence type="ECO:0000313" key="5">
    <source>
        <dbReference type="Proteomes" id="UP001500618"/>
    </source>
</evidence>
<keyword evidence="5" id="KW-1185">Reference proteome</keyword>
<feature type="repeat" description="ANK" evidence="3">
    <location>
        <begin position="38"/>
        <end position="70"/>
    </location>
</feature>
<dbReference type="Proteomes" id="UP001500618">
    <property type="component" value="Unassembled WGS sequence"/>
</dbReference>